<sequence>WELYGRAAASGALVPVNALVEAWGGGYGDCAEAYGRLNDELEQHHVKGLLALVPVPWTGMVPSPRQLSELVAQMGVGSSPLVALDFIFPPLRKGAVLTLATELRLAMELAPGSADLRENHHLVAMICFMEQFQHYVVFCRCLSGSDEWLFFNDLPGTGSNSGSYRLSGWSGVANACARYEACPKMLLYENPAAAREFLEGSLRGARSARTDEPAGPTSGAPR</sequence>
<protein>
    <recommendedName>
        <fullName evidence="4">Ubiquitinyl hydrolase 1</fullName>
    </recommendedName>
</protein>
<dbReference type="EMBL" id="CAUYUJ010015055">
    <property type="protein sequence ID" value="CAK0849359.1"/>
    <property type="molecule type" value="Genomic_DNA"/>
</dbReference>
<feature type="non-terminal residue" evidence="2">
    <location>
        <position position="1"/>
    </location>
</feature>
<keyword evidence="3" id="KW-1185">Reference proteome</keyword>
<reference evidence="2" key="1">
    <citation type="submission" date="2023-10" db="EMBL/GenBank/DDBJ databases">
        <authorList>
            <person name="Chen Y."/>
            <person name="Shah S."/>
            <person name="Dougan E. K."/>
            <person name="Thang M."/>
            <person name="Chan C."/>
        </authorList>
    </citation>
    <scope>NUCLEOTIDE SEQUENCE [LARGE SCALE GENOMIC DNA]</scope>
</reference>
<name>A0ABN9TT32_9DINO</name>
<proteinExistence type="predicted"/>
<dbReference type="Proteomes" id="UP001189429">
    <property type="component" value="Unassembled WGS sequence"/>
</dbReference>
<evidence type="ECO:0000313" key="3">
    <source>
        <dbReference type="Proteomes" id="UP001189429"/>
    </source>
</evidence>
<dbReference type="Gene3D" id="3.90.70.10">
    <property type="entry name" value="Cysteine proteinases"/>
    <property type="match status" value="1"/>
</dbReference>
<organism evidence="2 3">
    <name type="scientific">Prorocentrum cordatum</name>
    <dbReference type="NCBI Taxonomy" id="2364126"/>
    <lineage>
        <taxon>Eukaryota</taxon>
        <taxon>Sar</taxon>
        <taxon>Alveolata</taxon>
        <taxon>Dinophyceae</taxon>
        <taxon>Prorocentrales</taxon>
        <taxon>Prorocentraceae</taxon>
        <taxon>Prorocentrum</taxon>
    </lineage>
</organism>
<evidence type="ECO:0000256" key="1">
    <source>
        <dbReference type="SAM" id="MobiDB-lite"/>
    </source>
</evidence>
<feature type="non-terminal residue" evidence="2">
    <location>
        <position position="222"/>
    </location>
</feature>
<evidence type="ECO:0000313" key="2">
    <source>
        <dbReference type="EMBL" id="CAK0849359.1"/>
    </source>
</evidence>
<accession>A0ABN9TT32</accession>
<evidence type="ECO:0008006" key="4">
    <source>
        <dbReference type="Google" id="ProtNLM"/>
    </source>
</evidence>
<comment type="caution">
    <text evidence="2">The sequence shown here is derived from an EMBL/GenBank/DDBJ whole genome shotgun (WGS) entry which is preliminary data.</text>
</comment>
<gene>
    <name evidence="2" type="ORF">PCOR1329_LOCUS42072</name>
</gene>
<feature type="region of interest" description="Disordered" evidence="1">
    <location>
        <begin position="203"/>
        <end position="222"/>
    </location>
</feature>